<dbReference type="Pfam" id="PF07690">
    <property type="entry name" value="MFS_1"/>
    <property type="match status" value="1"/>
</dbReference>
<dbReference type="InterPro" id="IPR011701">
    <property type="entry name" value="MFS"/>
</dbReference>
<dbReference type="GeneID" id="91420127"/>
<dbReference type="KEGG" id="scoe:CP976_29185"/>
<dbReference type="GO" id="GO:0005886">
    <property type="term" value="C:plasma membrane"/>
    <property type="evidence" value="ECO:0007669"/>
    <property type="project" value="UniProtKB-SubCell"/>
</dbReference>
<protein>
    <submittedName>
        <fullName evidence="7">MFS transporter</fullName>
    </submittedName>
</protein>
<feature type="transmembrane region" description="Helical" evidence="5">
    <location>
        <begin position="21"/>
        <end position="46"/>
    </location>
</feature>
<dbReference type="AlphaFoldDB" id="A0A5J6I8U4"/>
<accession>A0A5J6I8U4</accession>
<feature type="transmembrane region" description="Helical" evidence="5">
    <location>
        <begin position="52"/>
        <end position="74"/>
    </location>
</feature>
<feature type="transmembrane region" description="Helical" evidence="5">
    <location>
        <begin position="297"/>
        <end position="314"/>
    </location>
</feature>
<evidence type="ECO:0000256" key="3">
    <source>
        <dbReference type="ARBA" id="ARBA00022989"/>
    </source>
</evidence>
<feature type="transmembrane region" description="Helical" evidence="5">
    <location>
        <begin position="110"/>
        <end position="128"/>
    </location>
</feature>
<reference evidence="7 8" key="1">
    <citation type="submission" date="2017-09" db="EMBL/GenBank/DDBJ databases">
        <authorList>
            <person name="Lee N."/>
            <person name="Cho B.-K."/>
        </authorList>
    </citation>
    <scope>NUCLEOTIDE SEQUENCE [LARGE SCALE GENOMIC DNA]</scope>
    <source>
        <strain evidence="7 8">ATCC 13740</strain>
    </source>
</reference>
<keyword evidence="3 5" id="KW-1133">Transmembrane helix</keyword>
<dbReference type="Proteomes" id="UP000326598">
    <property type="component" value="Chromosome"/>
</dbReference>
<evidence type="ECO:0000259" key="6">
    <source>
        <dbReference type="PROSITE" id="PS50850"/>
    </source>
</evidence>
<feature type="transmembrane region" description="Helical" evidence="5">
    <location>
        <begin position="384"/>
        <end position="403"/>
    </location>
</feature>
<feature type="transmembrane region" description="Helical" evidence="5">
    <location>
        <begin position="178"/>
        <end position="196"/>
    </location>
</feature>
<keyword evidence="4 5" id="KW-0472">Membrane</keyword>
<evidence type="ECO:0000313" key="8">
    <source>
        <dbReference type="Proteomes" id="UP000326598"/>
    </source>
</evidence>
<dbReference type="Gene3D" id="1.20.1250.20">
    <property type="entry name" value="MFS general substrate transporter like domains"/>
    <property type="match status" value="2"/>
</dbReference>
<comment type="subcellular location">
    <subcellularLocation>
        <location evidence="1">Cell membrane</location>
        <topology evidence="1">Multi-pass membrane protein</topology>
    </subcellularLocation>
</comment>
<dbReference type="InterPro" id="IPR020846">
    <property type="entry name" value="MFS_dom"/>
</dbReference>
<keyword evidence="2 5" id="KW-0812">Transmembrane</keyword>
<feature type="transmembrane region" description="Helical" evidence="5">
    <location>
        <begin position="232"/>
        <end position="256"/>
    </location>
</feature>
<feature type="transmembrane region" description="Helical" evidence="5">
    <location>
        <begin position="268"/>
        <end position="285"/>
    </location>
</feature>
<organism evidence="7 8">
    <name type="scientific">Streptomyces coeruleorubidus</name>
    <dbReference type="NCBI Taxonomy" id="116188"/>
    <lineage>
        <taxon>Bacteria</taxon>
        <taxon>Bacillati</taxon>
        <taxon>Actinomycetota</taxon>
        <taxon>Actinomycetes</taxon>
        <taxon>Kitasatosporales</taxon>
        <taxon>Streptomycetaceae</taxon>
        <taxon>Streptomyces</taxon>
    </lineage>
</organism>
<proteinExistence type="predicted"/>
<feature type="transmembrane region" description="Helical" evidence="5">
    <location>
        <begin position="148"/>
        <end position="172"/>
    </location>
</feature>
<dbReference type="SUPFAM" id="SSF103473">
    <property type="entry name" value="MFS general substrate transporter"/>
    <property type="match status" value="1"/>
</dbReference>
<dbReference type="InterPro" id="IPR036259">
    <property type="entry name" value="MFS_trans_sf"/>
</dbReference>
<evidence type="ECO:0000256" key="5">
    <source>
        <dbReference type="SAM" id="Phobius"/>
    </source>
</evidence>
<dbReference type="RefSeq" id="WP_150483004.1">
    <property type="nucleotide sequence ID" value="NZ_BMTB01000004.1"/>
</dbReference>
<dbReference type="GO" id="GO:0022857">
    <property type="term" value="F:transmembrane transporter activity"/>
    <property type="evidence" value="ECO:0007669"/>
    <property type="project" value="InterPro"/>
</dbReference>
<name>A0A5J6I8U4_STRC4</name>
<evidence type="ECO:0000256" key="4">
    <source>
        <dbReference type="ARBA" id="ARBA00023136"/>
    </source>
</evidence>
<dbReference type="EMBL" id="CP023694">
    <property type="protein sequence ID" value="QEV27784.1"/>
    <property type="molecule type" value="Genomic_DNA"/>
</dbReference>
<dbReference type="PROSITE" id="PS50850">
    <property type="entry name" value="MFS"/>
    <property type="match status" value="1"/>
</dbReference>
<evidence type="ECO:0000256" key="2">
    <source>
        <dbReference type="ARBA" id="ARBA00022692"/>
    </source>
</evidence>
<feature type="domain" description="Major facilitator superfamily (MFS) profile" evidence="6">
    <location>
        <begin position="231"/>
        <end position="422"/>
    </location>
</feature>
<gene>
    <name evidence="7" type="ORF">CP976_29185</name>
</gene>
<sequence length="422" mass="43213">MQAKPNGLTRRLAALLTRRHVAGPAWWSVVSRLPVYLMSLAMVLVVREQGGSYAQAGLVSGLYTVGMALGSPLIARWADRRGRRTVLPLTGVLYPTALAALVWTTGPGDWAQPLLAMLAGVVLPPANACMRSLWARLPLRDDERDTAYLWEALLTEVLVIGAPLMLAALMLTGSAGRALTVVAVIGGAGAIGLALVRVPEETDGAAGAEAAGDADGETGRSSLLGPLRSQPMLALAGVMVLGAVPIGLMTLAIPAFVDAHGSRDSTGLVYACWGVGSAVGALWLGRSQSEVAVHLRFPRLILAFALGTALPLLATSPLTLALALAVGSVPIALTAACEMTLVSTVADSRSLTEAFTWASVATVVGDALGQQAGGLLMEPAGPRGVFAAAFGTALVAALVAFACRDLLGRDAAVPAPAAAQDR</sequence>
<dbReference type="PANTHER" id="PTHR23542:SF1">
    <property type="entry name" value="MAJOR FACILITATOR SUPERFAMILY (MFS) PROFILE DOMAIN-CONTAINING PROTEIN"/>
    <property type="match status" value="1"/>
</dbReference>
<evidence type="ECO:0000313" key="7">
    <source>
        <dbReference type="EMBL" id="QEV27784.1"/>
    </source>
</evidence>
<evidence type="ECO:0000256" key="1">
    <source>
        <dbReference type="ARBA" id="ARBA00004651"/>
    </source>
</evidence>
<feature type="transmembrane region" description="Helical" evidence="5">
    <location>
        <begin position="86"/>
        <end position="104"/>
    </location>
</feature>
<dbReference type="PANTHER" id="PTHR23542">
    <property type="match status" value="1"/>
</dbReference>